<reference evidence="12 13" key="1">
    <citation type="submission" date="2017-09" db="EMBL/GenBank/DDBJ databases">
        <authorList>
            <person name="Ehlers B."/>
            <person name="Leendertz F.H."/>
        </authorList>
    </citation>
    <scope>NUCLEOTIDE SEQUENCE [LARGE SCALE GENOMIC DNA]</scope>
    <source>
        <strain evidence="12 13">DSM 18289</strain>
    </source>
</reference>
<gene>
    <name evidence="11" type="primary">lpxB</name>
    <name evidence="12" type="ORF">SAMN06265368_1299</name>
</gene>
<keyword evidence="6 11" id="KW-0441">Lipid A biosynthesis</keyword>
<dbReference type="NCBIfam" id="TIGR00215">
    <property type="entry name" value="lpxB"/>
    <property type="match status" value="1"/>
</dbReference>
<dbReference type="EMBL" id="OBEL01000001">
    <property type="protein sequence ID" value="SNZ07847.1"/>
    <property type="molecule type" value="Genomic_DNA"/>
</dbReference>
<accession>A0A285NFV2</accession>
<comment type="catalytic activity">
    <reaction evidence="10 11">
        <text>a lipid X + a UDP-2-N,3-O-bis[(3R)-3-hydroxyacyl]-alpha-D-glucosamine = a lipid A disaccharide + UDP + H(+)</text>
        <dbReference type="Rhea" id="RHEA:67828"/>
        <dbReference type="ChEBI" id="CHEBI:15378"/>
        <dbReference type="ChEBI" id="CHEBI:58223"/>
        <dbReference type="ChEBI" id="CHEBI:137748"/>
        <dbReference type="ChEBI" id="CHEBI:176338"/>
        <dbReference type="ChEBI" id="CHEBI:176343"/>
        <dbReference type="EC" id="2.4.1.182"/>
    </reaction>
</comment>
<keyword evidence="13" id="KW-1185">Reference proteome</keyword>
<evidence type="ECO:0000256" key="5">
    <source>
        <dbReference type="ARBA" id="ARBA00022516"/>
    </source>
</evidence>
<organism evidence="12 13">
    <name type="scientific">Cohaesibacter gelatinilyticus</name>
    <dbReference type="NCBI Taxonomy" id="372072"/>
    <lineage>
        <taxon>Bacteria</taxon>
        <taxon>Pseudomonadati</taxon>
        <taxon>Pseudomonadota</taxon>
        <taxon>Alphaproteobacteria</taxon>
        <taxon>Hyphomicrobiales</taxon>
        <taxon>Cohaesibacteraceae</taxon>
    </lineage>
</organism>
<dbReference type="EC" id="2.4.1.182" evidence="3 11"/>
<dbReference type="GO" id="GO:0016020">
    <property type="term" value="C:membrane"/>
    <property type="evidence" value="ECO:0007669"/>
    <property type="project" value="GOC"/>
</dbReference>
<dbReference type="UniPathway" id="UPA00973"/>
<dbReference type="Pfam" id="PF02684">
    <property type="entry name" value="LpxB"/>
    <property type="match status" value="1"/>
</dbReference>
<dbReference type="SUPFAM" id="SSF53756">
    <property type="entry name" value="UDP-Glycosyltransferase/glycogen phosphorylase"/>
    <property type="match status" value="1"/>
</dbReference>
<evidence type="ECO:0000256" key="10">
    <source>
        <dbReference type="ARBA" id="ARBA00048975"/>
    </source>
</evidence>
<evidence type="ECO:0000256" key="4">
    <source>
        <dbReference type="ARBA" id="ARBA00020902"/>
    </source>
</evidence>
<comment type="function">
    <text evidence="1 11">Condensation of UDP-2,3-diacylglucosamine and 2,3-diacylglucosamine-1-phosphate to form lipid A disaccharide, a precursor of lipid A, a phosphorylated glycolipid that anchors the lipopolysaccharide to the outer membrane of the cell.</text>
</comment>
<dbReference type="GO" id="GO:0008915">
    <property type="term" value="F:lipid-A-disaccharide synthase activity"/>
    <property type="evidence" value="ECO:0007669"/>
    <property type="project" value="UniProtKB-UniRule"/>
</dbReference>
<comment type="pathway">
    <text evidence="11">Bacterial outer membrane biogenesis; LPS lipid A biosynthesis.</text>
</comment>
<evidence type="ECO:0000256" key="11">
    <source>
        <dbReference type="HAMAP-Rule" id="MF_00392"/>
    </source>
</evidence>
<dbReference type="OrthoDB" id="9801642at2"/>
<proteinExistence type="inferred from homology"/>
<evidence type="ECO:0000256" key="7">
    <source>
        <dbReference type="ARBA" id="ARBA00022676"/>
    </source>
</evidence>
<keyword evidence="8 11" id="KW-0808">Transferase</keyword>
<dbReference type="RefSeq" id="WP_097152500.1">
    <property type="nucleotide sequence ID" value="NZ_OBEL01000001.1"/>
</dbReference>
<evidence type="ECO:0000256" key="3">
    <source>
        <dbReference type="ARBA" id="ARBA00012687"/>
    </source>
</evidence>
<evidence type="ECO:0000256" key="6">
    <source>
        <dbReference type="ARBA" id="ARBA00022556"/>
    </source>
</evidence>
<sequence>MNEKKPLIYIVIGEESGDQLGAQLVSAIREKFGKDIEFSGLAGERMQQLGLPSLFPLQDIAVMGVINIIKQYPFLRRRGLEVVADVVQKKPDLLVIIDSPEFTHAVAKRVRNQLPNLPVVNYVSPSVWAWRPGRAKRMARYVDHVLALLPFEPRAHKELQGPDCTYVGHPLIERLDLLRPHDGEKSSIGEPVLLVLPGSRRSEVTRLMEEFGIVVKMAMETHPDLRVILPAVSHLRPLIDEALKSWPSQPEIVEGEDAKFAAFRQAHAALAASGTVTLELGLAGVPMVVAYKVDWLTTRLGFLIKVPSMVLTNLILGRKAIPEFLNDDANAHQLWNHLAPLLEESETRSRQIEAFRNLDAIMHLPKGTPSQKAAEITLSYLKS</sequence>
<evidence type="ECO:0000256" key="1">
    <source>
        <dbReference type="ARBA" id="ARBA00002056"/>
    </source>
</evidence>
<dbReference type="GO" id="GO:0005543">
    <property type="term" value="F:phospholipid binding"/>
    <property type="evidence" value="ECO:0007669"/>
    <property type="project" value="TreeGrafter"/>
</dbReference>
<evidence type="ECO:0000313" key="12">
    <source>
        <dbReference type="EMBL" id="SNZ07847.1"/>
    </source>
</evidence>
<evidence type="ECO:0000313" key="13">
    <source>
        <dbReference type="Proteomes" id="UP000219439"/>
    </source>
</evidence>
<dbReference type="AlphaFoldDB" id="A0A285NFV2"/>
<keyword evidence="5 11" id="KW-0444">Lipid biosynthesis</keyword>
<comment type="similarity">
    <text evidence="2 11">Belongs to the LpxB family.</text>
</comment>
<evidence type="ECO:0000256" key="9">
    <source>
        <dbReference type="ARBA" id="ARBA00023098"/>
    </source>
</evidence>
<keyword evidence="7 11" id="KW-0328">Glycosyltransferase</keyword>
<keyword evidence="9 11" id="KW-0443">Lipid metabolism</keyword>
<dbReference type="Proteomes" id="UP000219439">
    <property type="component" value="Unassembled WGS sequence"/>
</dbReference>
<dbReference type="PANTHER" id="PTHR30372:SF4">
    <property type="entry name" value="LIPID-A-DISACCHARIDE SYNTHASE, MITOCHONDRIAL-RELATED"/>
    <property type="match status" value="1"/>
</dbReference>
<dbReference type="InterPro" id="IPR003835">
    <property type="entry name" value="Glyco_trans_19"/>
</dbReference>
<evidence type="ECO:0000256" key="2">
    <source>
        <dbReference type="ARBA" id="ARBA00007868"/>
    </source>
</evidence>
<evidence type="ECO:0000256" key="8">
    <source>
        <dbReference type="ARBA" id="ARBA00022679"/>
    </source>
</evidence>
<name>A0A285NFV2_9HYPH</name>
<dbReference type="GO" id="GO:0009245">
    <property type="term" value="P:lipid A biosynthetic process"/>
    <property type="evidence" value="ECO:0007669"/>
    <property type="project" value="UniProtKB-UniRule"/>
</dbReference>
<protein>
    <recommendedName>
        <fullName evidence="4 11">Lipid-A-disaccharide synthase</fullName>
        <ecNumber evidence="3 11">2.4.1.182</ecNumber>
    </recommendedName>
</protein>
<dbReference type="HAMAP" id="MF_00392">
    <property type="entry name" value="LpxB"/>
    <property type="match status" value="1"/>
</dbReference>
<dbReference type="PANTHER" id="PTHR30372">
    <property type="entry name" value="LIPID-A-DISACCHARIDE SYNTHASE"/>
    <property type="match status" value="1"/>
</dbReference>